<dbReference type="AlphaFoldDB" id="A0A0N4VY54"/>
<feature type="domain" description="E3 ubiquitin ligase UBR4 C-terminal" evidence="1">
    <location>
        <begin position="1"/>
        <end position="163"/>
    </location>
</feature>
<keyword evidence="3" id="KW-1185">Reference proteome</keyword>
<evidence type="ECO:0000313" key="4">
    <source>
        <dbReference type="WBParaSite" id="HPLM_0000222501-mRNA-1"/>
    </source>
</evidence>
<dbReference type="WBParaSite" id="HPLM_0000222501-mRNA-1">
    <property type="protein sequence ID" value="HPLM_0000222501-mRNA-1"/>
    <property type="gene ID" value="HPLM_0000222501"/>
</dbReference>
<gene>
    <name evidence="2" type="ORF">HPLM_LOCUS2221</name>
</gene>
<dbReference type="InterPro" id="IPR025704">
    <property type="entry name" value="E3_Ub_ligase_UBR4_C"/>
</dbReference>
<proteinExistence type="predicted"/>
<reference evidence="4" key="1">
    <citation type="submission" date="2017-02" db="UniProtKB">
        <authorList>
            <consortium name="WormBaseParasite"/>
        </authorList>
    </citation>
    <scope>IDENTIFICATION</scope>
</reference>
<dbReference type="STRING" id="6290.A0A0N4VY54"/>
<reference evidence="2 3" key="2">
    <citation type="submission" date="2018-11" db="EMBL/GenBank/DDBJ databases">
        <authorList>
            <consortium name="Pathogen Informatics"/>
        </authorList>
    </citation>
    <scope>NUCLEOTIDE SEQUENCE [LARGE SCALE GENOMIC DNA]</scope>
    <source>
        <strain evidence="2 3">MHpl1</strain>
    </source>
</reference>
<evidence type="ECO:0000259" key="1">
    <source>
        <dbReference type="Pfam" id="PF13764"/>
    </source>
</evidence>
<dbReference type="Proteomes" id="UP000268014">
    <property type="component" value="Unassembled WGS sequence"/>
</dbReference>
<dbReference type="OrthoDB" id="30336at2759"/>
<accession>A0A0N4VY54</accession>
<dbReference type="PANTHER" id="PTHR21725:SF1">
    <property type="entry name" value="E3 UBIQUITIN-PROTEIN LIGASE UBR4"/>
    <property type="match status" value="1"/>
</dbReference>
<sequence>MVMVHIDCHQNAIRRSGGGRNVDEWSKASLHNAGAKCNALTPIAIGTASEADWALAINRYQADLEVAAPVPPLCRAIVFVDICELIDKFGQVHQIIGLISIHPSRSFSEASQGGGRESNAQYLAVLHLLALCLPPDELPTRNARHRVVSFLMTELTLQSWLEQRVDVLRAALADYTTEGHANTWDSLRPVCLTWAFVDRYFRDVIPIDSEDRLEWLQSHILETLHKTSTFVKKFDEEIAPLSAPEPFCELMGVFYGTFF</sequence>
<name>A0A0N4VY54_HAEPC</name>
<dbReference type="InterPro" id="IPR045189">
    <property type="entry name" value="UBR4-like"/>
</dbReference>
<evidence type="ECO:0000313" key="2">
    <source>
        <dbReference type="EMBL" id="VDO13597.1"/>
    </source>
</evidence>
<organism evidence="4">
    <name type="scientific">Haemonchus placei</name>
    <name type="common">Barber's pole worm</name>
    <dbReference type="NCBI Taxonomy" id="6290"/>
    <lineage>
        <taxon>Eukaryota</taxon>
        <taxon>Metazoa</taxon>
        <taxon>Ecdysozoa</taxon>
        <taxon>Nematoda</taxon>
        <taxon>Chromadorea</taxon>
        <taxon>Rhabditida</taxon>
        <taxon>Rhabditina</taxon>
        <taxon>Rhabditomorpha</taxon>
        <taxon>Strongyloidea</taxon>
        <taxon>Trichostrongylidae</taxon>
        <taxon>Haemonchus</taxon>
    </lineage>
</organism>
<dbReference type="Pfam" id="PF13764">
    <property type="entry name" value="E3_UbLigase_R4"/>
    <property type="match status" value="1"/>
</dbReference>
<dbReference type="PANTHER" id="PTHR21725">
    <property type="entry name" value="E3 UBIQUITIN-PROTEIN LIGASE UBR4"/>
    <property type="match status" value="1"/>
</dbReference>
<dbReference type="EMBL" id="UZAF01004157">
    <property type="protein sequence ID" value="VDO13597.1"/>
    <property type="molecule type" value="Genomic_DNA"/>
</dbReference>
<evidence type="ECO:0000313" key="3">
    <source>
        <dbReference type="Proteomes" id="UP000268014"/>
    </source>
</evidence>
<protein>
    <submittedName>
        <fullName evidence="4">E3_UbLigase_R4 domain-containing protein</fullName>
    </submittedName>
</protein>